<dbReference type="Gene3D" id="3.40.50.620">
    <property type="entry name" value="HUPs"/>
    <property type="match status" value="2"/>
</dbReference>
<feature type="domain" description="UspA" evidence="3">
    <location>
        <begin position="8"/>
        <end position="140"/>
    </location>
</feature>
<dbReference type="PANTHER" id="PTHR46268">
    <property type="entry name" value="STRESS RESPONSE PROTEIN NHAX"/>
    <property type="match status" value="1"/>
</dbReference>
<gene>
    <name evidence="4" type="ORF">HS99_0002350</name>
</gene>
<reference evidence="4" key="1">
    <citation type="submission" date="2016-08" db="EMBL/GenBank/DDBJ databases">
        <title>Sequencing, Assembly and Comparative Genomics of S. aureofaciens ATCC 10762.</title>
        <authorList>
            <person name="Gradnigo J.S."/>
            <person name="Johnson N."/>
            <person name="Somerville G.A."/>
        </authorList>
    </citation>
    <scope>NUCLEOTIDE SEQUENCE [LARGE SCALE GENOMIC DNA]</scope>
    <source>
        <strain evidence="4">ATCC 10762</strain>
    </source>
</reference>
<keyword evidence="5" id="KW-1185">Reference proteome</keyword>
<evidence type="ECO:0000313" key="4">
    <source>
        <dbReference type="EMBL" id="OEV39545.1"/>
    </source>
</evidence>
<comment type="similarity">
    <text evidence="1">Belongs to the universal stress protein A family.</text>
</comment>
<dbReference type="OrthoDB" id="3404132at2"/>
<comment type="caution">
    <text evidence="4">The sequence shown here is derived from an EMBL/GenBank/DDBJ whole genome shotgun (WGS) entry which is preliminary data.</text>
</comment>
<name>A0A1E7NFY6_KITAU</name>
<organism evidence="4 5">
    <name type="scientific">Kitasatospora aureofaciens</name>
    <name type="common">Streptomyces aureofaciens</name>
    <dbReference type="NCBI Taxonomy" id="1894"/>
    <lineage>
        <taxon>Bacteria</taxon>
        <taxon>Bacillati</taxon>
        <taxon>Actinomycetota</taxon>
        <taxon>Actinomycetes</taxon>
        <taxon>Kitasatosporales</taxon>
        <taxon>Streptomycetaceae</taxon>
        <taxon>Kitasatospora</taxon>
    </lineage>
</organism>
<dbReference type="RefSeq" id="WP_030555618.1">
    <property type="nucleotide sequence ID" value="NZ_JBIWMM010000003.1"/>
</dbReference>
<dbReference type="Proteomes" id="UP000037395">
    <property type="component" value="Unassembled WGS sequence"/>
</dbReference>
<proteinExistence type="inferred from homology"/>
<dbReference type="EMBL" id="JPRF03000001">
    <property type="protein sequence ID" value="OEV39545.1"/>
    <property type="molecule type" value="Genomic_DNA"/>
</dbReference>
<dbReference type="PANTHER" id="PTHR46268:SF6">
    <property type="entry name" value="UNIVERSAL STRESS PROTEIN UP12"/>
    <property type="match status" value="1"/>
</dbReference>
<evidence type="ECO:0000256" key="2">
    <source>
        <dbReference type="SAM" id="MobiDB-lite"/>
    </source>
</evidence>
<evidence type="ECO:0000259" key="3">
    <source>
        <dbReference type="Pfam" id="PF00582"/>
    </source>
</evidence>
<dbReference type="InterPro" id="IPR006016">
    <property type="entry name" value="UspA"/>
</dbReference>
<dbReference type="AlphaFoldDB" id="A0A1E7NFY6"/>
<feature type="domain" description="UspA" evidence="3">
    <location>
        <begin position="152"/>
        <end position="281"/>
    </location>
</feature>
<dbReference type="PRINTS" id="PR01438">
    <property type="entry name" value="UNVRSLSTRESS"/>
</dbReference>
<accession>A0A1E7NFY6</accession>
<protein>
    <recommendedName>
        <fullName evidence="3">UspA domain-containing protein</fullName>
    </recommendedName>
</protein>
<dbReference type="SUPFAM" id="SSF52402">
    <property type="entry name" value="Adenine nucleotide alpha hydrolases-like"/>
    <property type="match status" value="2"/>
</dbReference>
<evidence type="ECO:0000313" key="5">
    <source>
        <dbReference type="Proteomes" id="UP000037395"/>
    </source>
</evidence>
<dbReference type="InterPro" id="IPR006015">
    <property type="entry name" value="Universal_stress_UspA"/>
</dbReference>
<evidence type="ECO:0000256" key="1">
    <source>
        <dbReference type="ARBA" id="ARBA00008791"/>
    </source>
</evidence>
<sequence>MIGPGESRPVVVGVDVRDSVRPALDWAADEAERREAPLRLVHAVPPGHYGQRGTDGSKQRKAGQRLLDEAAASVSGRHPGLHIATVLEEGAPAQALYRESHNACLVVLGSRRLSRLEELLSANSVAVPVSAQAACPVVVVLEPGNSTEQPPHLVVGVDGSPASHAAVEHAFETAAARDTHLRALWVWQPSLLESTDEVNALQKCRRLLSEAVAEQAANHPSITVTRQVVRGHPVEELAKASENALAVVVGRRGRGGFTGMRLGSVPHGLLHRAHCPVVTVPAPE</sequence>
<dbReference type="Pfam" id="PF00582">
    <property type="entry name" value="Usp"/>
    <property type="match status" value="2"/>
</dbReference>
<feature type="region of interest" description="Disordered" evidence="2">
    <location>
        <begin position="44"/>
        <end position="63"/>
    </location>
</feature>
<dbReference type="InterPro" id="IPR014729">
    <property type="entry name" value="Rossmann-like_a/b/a_fold"/>
</dbReference>